<comment type="caution">
    <text evidence="3">The sequence shown here is derived from an EMBL/GenBank/DDBJ whole genome shotgun (WGS) entry which is preliminary data.</text>
</comment>
<reference evidence="3" key="1">
    <citation type="submission" date="2023-01" db="EMBL/GenBank/DDBJ databases">
        <title>Metagenome sequencing of chrysophaentin producing Chrysophaeum taylorii.</title>
        <authorList>
            <person name="Davison J."/>
            <person name="Bewley C."/>
        </authorList>
    </citation>
    <scope>NUCLEOTIDE SEQUENCE</scope>
    <source>
        <strain evidence="3">NIES-1699</strain>
    </source>
</reference>
<evidence type="ECO:0008006" key="5">
    <source>
        <dbReference type="Google" id="ProtNLM"/>
    </source>
</evidence>
<keyword evidence="2" id="KW-0802">TPR repeat</keyword>
<dbReference type="InterPro" id="IPR051685">
    <property type="entry name" value="Ycf3/AcsC/BcsC/TPR_MFPF"/>
</dbReference>
<dbReference type="Proteomes" id="UP001230188">
    <property type="component" value="Unassembled WGS sequence"/>
</dbReference>
<gene>
    <name evidence="3" type="ORF">CTAYLR_010135</name>
</gene>
<dbReference type="AlphaFoldDB" id="A0AAD7UQU2"/>
<dbReference type="Gene3D" id="1.25.40.10">
    <property type="entry name" value="Tetratricopeptide repeat domain"/>
    <property type="match status" value="3"/>
</dbReference>
<evidence type="ECO:0000313" key="3">
    <source>
        <dbReference type="EMBL" id="KAJ8614308.1"/>
    </source>
</evidence>
<evidence type="ECO:0000256" key="2">
    <source>
        <dbReference type="ARBA" id="ARBA00022803"/>
    </source>
</evidence>
<dbReference type="PANTHER" id="PTHR44943">
    <property type="entry name" value="CELLULOSE SYNTHASE OPERON PROTEIN C"/>
    <property type="match status" value="1"/>
</dbReference>
<keyword evidence="1" id="KW-0677">Repeat</keyword>
<sequence>MMTCCLKKARWRANLRKDIQEAARRAAPVAIEATADAASRVVPVVGKFVEVVVKLVGKLREIAKASEAIAQDLEWAESIARLLEEKRRVVSVVVEEGVVRRAIVAVRELIEVCEHVTQDGDGFSRKAREVIWHHEFAERMETAHYCVEQVRSVVELETNRVARENAEKLDRILEMLVNSKQSKSAQSVIRSLAIGCRRRRSDDDDDDVVLTAVEQLAGDDNAGARDTIRKASARIRCLTESLVAAGMALYGLEKYDEALESLRAAVAKDGAHAGAWFAIAFSLEKTGGSASDQLAAYEKGLARDSENAIAHYNYANLLRDVRKDYDGAEREFLAAISREPTRSDFRYNYGSLLETAKMDFDGAEREYKAAIHADPNNAKAHNNYGSLLQAVRSDYDGAEREYVEAIRAKPDYAKARANYAILLWTVRQDYDAAEREYVAAICADPNDAIVHASYGLLLEKVRKDYDSAEREYLLAIRADPENGAAREKYHRLKTRRA</sequence>
<proteinExistence type="predicted"/>
<accession>A0AAD7UQU2</accession>
<keyword evidence="4" id="KW-1185">Reference proteome</keyword>
<protein>
    <recommendedName>
        <fullName evidence="5">Tetratricopeptide repeat</fullName>
    </recommendedName>
</protein>
<dbReference type="InterPro" id="IPR011990">
    <property type="entry name" value="TPR-like_helical_dom_sf"/>
</dbReference>
<dbReference type="EMBL" id="JAQMWT010000008">
    <property type="protein sequence ID" value="KAJ8614308.1"/>
    <property type="molecule type" value="Genomic_DNA"/>
</dbReference>
<dbReference type="Pfam" id="PF13432">
    <property type="entry name" value="TPR_16"/>
    <property type="match status" value="3"/>
</dbReference>
<evidence type="ECO:0000313" key="4">
    <source>
        <dbReference type="Proteomes" id="UP001230188"/>
    </source>
</evidence>
<organism evidence="3 4">
    <name type="scientific">Chrysophaeum taylorii</name>
    <dbReference type="NCBI Taxonomy" id="2483200"/>
    <lineage>
        <taxon>Eukaryota</taxon>
        <taxon>Sar</taxon>
        <taxon>Stramenopiles</taxon>
        <taxon>Ochrophyta</taxon>
        <taxon>Pelagophyceae</taxon>
        <taxon>Pelagomonadales</taxon>
        <taxon>Pelagomonadaceae</taxon>
        <taxon>Chrysophaeum</taxon>
    </lineage>
</organism>
<evidence type="ECO:0000256" key="1">
    <source>
        <dbReference type="ARBA" id="ARBA00022737"/>
    </source>
</evidence>
<name>A0AAD7UQU2_9STRA</name>
<dbReference type="PANTHER" id="PTHR44943:SF8">
    <property type="entry name" value="TPR REPEAT-CONTAINING PROTEIN MJ0263"/>
    <property type="match status" value="1"/>
</dbReference>
<dbReference type="SUPFAM" id="SSF81901">
    <property type="entry name" value="HCP-like"/>
    <property type="match status" value="1"/>
</dbReference>